<feature type="region of interest" description="Disordered" evidence="1">
    <location>
        <begin position="76"/>
        <end position="116"/>
    </location>
</feature>
<dbReference type="PANTHER" id="PTHR12507">
    <property type="entry name" value="REDUCED GROWTH PHENOTYPE 1 RGP1, YEAST -RELATED"/>
    <property type="match status" value="1"/>
</dbReference>
<keyword evidence="3" id="KW-1185">Reference proteome</keyword>
<feature type="region of interest" description="Disordered" evidence="1">
    <location>
        <begin position="154"/>
        <end position="181"/>
    </location>
</feature>
<proteinExistence type="predicted"/>
<name>A0A2N5USH0_9BASI</name>
<comment type="caution">
    <text evidence="2">The sequence shown here is derived from an EMBL/GenBank/DDBJ whole genome shotgun (WGS) entry which is preliminary data.</text>
</comment>
<gene>
    <name evidence="2" type="ORF">PCANC_14456</name>
</gene>
<feature type="region of interest" description="Disordered" evidence="1">
    <location>
        <begin position="254"/>
        <end position="273"/>
    </location>
</feature>
<accession>A0A2N5USH0</accession>
<organism evidence="2 3">
    <name type="scientific">Puccinia coronata f. sp. avenae</name>
    <dbReference type="NCBI Taxonomy" id="200324"/>
    <lineage>
        <taxon>Eukaryota</taxon>
        <taxon>Fungi</taxon>
        <taxon>Dikarya</taxon>
        <taxon>Basidiomycota</taxon>
        <taxon>Pucciniomycotina</taxon>
        <taxon>Pucciniomycetes</taxon>
        <taxon>Pucciniales</taxon>
        <taxon>Pucciniaceae</taxon>
        <taxon>Puccinia</taxon>
    </lineage>
</organism>
<reference evidence="2 3" key="1">
    <citation type="submission" date="2017-11" db="EMBL/GenBank/DDBJ databases">
        <title>De novo assembly and phasing of dikaryotic genomes from two isolates of Puccinia coronata f. sp. avenae, the causal agent of oat crown rust.</title>
        <authorList>
            <person name="Miller M.E."/>
            <person name="Zhang Y."/>
            <person name="Omidvar V."/>
            <person name="Sperschneider J."/>
            <person name="Schwessinger B."/>
            <person name="Raley C."/>
            <person name="Palmer J.M."/>
            <person name="Garnica D."/>
            <person name="Upadhyaya N."/>
            <person name="Rathjen J."/>
            <person name="Taylor J.M."/>
            <person name="Park R.F."/>
            <person name="Dodds P.N."/>
            <person name="Hirsch C.D."/>
            <person name="Kianian S.F."/>
            <person name="Figueroa M."/>
        </authorList>
    </citation>
    <scope>NUCLEOTIDE SEQUENCE [LARGE SCALE GENOMIC DNA]</scope>
    <source>
        <strain evidence="2">12NC29</strain>
    </source>
</reference>
<dbReference type="EMBL" id="PGCJ01000178">
    <property type="protein sequence ID" value="PLW40709.1"/>
    <property type="molecule type" value="Genomic_DNA"/>
</dbReference>
<dbReference type="STRING" id="200324.A0A2N5USH0"/>
<evidence type="ECO:0000313" key="3">
    <source>
        <dbReference type="Proteomes" id="UP000235388"/>
    </source>
</evidence>
<dbReference type="OrthoDB" id="1918at2759"/>
<evidence type="ECO:0008006" key="4">
    <source>
        <dbReference type="Google" id="ProtNLM"/>
    </source>
</evidence>
<dbReference type="InterPro" id="IPR014848">
    <property type="entry name" value="Rgp1"/>
</dbReference>
<feature type="region of interest" description="Disordered" evidence="1">
    <location>
        <begin position="579"/>
        <end position="619"/>
    </location>
</feature>
<feature type="compositionally biased region" description="Low complexity" evidence="1">
    <location>
        <begin position="737"/>
        <end position="746"/>
    </location>
</feature>
<feature type="compositionally biased region" description="Pro residues" evidence="1">
    <location>
        <begin position="478"/>
        <end position="489"/>
    </location>
</feature>
<feature type="region of interest" description="Disordered" evidence="1">
    <location>
        <begin position="470"/>
        <end position="495"/>
    </location>
</feature>
<evidence type="ECO:0000256" key="1">
    <source>
        <dbReference type="SAM" id="MobiDB-lite"/>
    </source>
</evidence>
<dbReference type="AlphaFoldDB" id="A0A2N5USH0"/>
<dbReference type="Pfam" id="PF08737">
    <property type="entry name" value="Rgp1"/>
    <property type="match status" value="1"/>
</dbReference>
<evidence type="ECO:0000313" key="2">
    <source>
        <dbReference type="EMBL" id="PLW40709.1"/>
    </source>
</evidence>
<feature type="compositionally biased region" description="Basic and acidic residues" evidence="1">
    <location>
        <begin position="430"/>
        <end position="443"/>
    </location>
</feature>
<sequence>MSLFSVSVQPSQAVYFAGERFQCEIRFTQLSPARTTSSSRKHSHPPERHGLIGSPVPPAAAAAAAAAFPNFSFQVHEPSATSSPPPTCTFSPKSGLPTDQARIPASSEADATDHHDHPAAGFVYLAANRKTPTPAGPSSAFHPLFNPRRASLHTLGASAPPHQTSFTHADDPSSSSSSASACSGSLLRWTYCQLEGSFEVNDKYFSLDRFSSLRHTHARGGGRLSQADAAGTTSTEAASSSSWIGWLFGSSTSPADRRHSTASTSSTPAPPNRLPVFQNPISLLDVDVRLEPGQSRTYSFAIDLPHQLPPSHKGKLIKFQYELVVGMNLLTGASLVAAAAHRERVSVPSISISADPFRKRFSTLHNDRLEEHQNLTFRVPVRVFNHVYLNETRPYYDLFKPVISTRDIAQTRRVIETDNNDPRPSVFSETSHKKTDRAPDGPRRHSHADGLAGLEAYGMELLKTARSCASSSSAAAAPPRPRPQIPSPAAPLTDPDAAWGDELENGCMTAVELVTRSAPKVSFDIIKDRRLVAQLQLVKSRYRLGDTIEGTLLMNGSAGEKEGGRVLRYGVSLETVESTKPQAALSGGGTDSHHSRAGNTIDKEDQDEGRPPGRTTSYRKVYAETEELVVDVSRARFALVIPADACPAFQTNLVDLSWTIKLRLLFIPEPTAAPAAALYVSPARSPRGRNSEQEYSLEAHTKHSAQALAPRYSHLVPHVPAEGTFRPVAQLGLQHVPVPSSPALHHAPPPSAPLVPNSNSAPRRAPPQRSFSLPLSPPAYQGFTPLDLAPLASGPHHHHHHRLHPEQQQQEEEEEEDHASPGYRHLSPLTDTVHFLHCFVPVSVLPGNTPFNPPIHSFYI</sequence>
<feature type="compositionally biased region" description="Low complexity" evidence="1">
    <location>
        <begin position="78"/>
        <end position="94"/>
    </location>
</feature>
<protein>
    <recommendedName>
        <fullName evidence="4">Rgp1-domain-containing protein</fullName>
    </recommendedName>
</protein>
<dbReference type="Proteomes" id="UP000235388">
    <property type="component" value="Unassembled WGS sequence"/>
</dbReference>
<feature type="region of interest" description="Disordered" evidence="1">
    <location>
        <begin position="413"/>
        <end position="448"/>
    </location>
</feature>
<feature type="region of interest" description="Disordered" evidence="1">
    <location>
        <begin position="737"/>
        <end position="826"/>
    </location>
</feature>